<keyword evidence="7" id="KW-1185">Reference proteome</keyword>
<accession>A0A8J1UPW0</accession>
<dbReference type="PROSITE" id="PS01187">
    <property type="entry name" value="EGF_CA"/>
    <property type="match status" value="1"/>
</dbReference>
<dbReference type="PROSITE" id="PS50026">
    <property type="entry name" value="EGF_3"/>
    <property type="match status" value="1"/>
</dbReference>
<dbReference type="SUPFAM" id="SSF57196">
    <property type="entry name" value="EGF/Laminin"/>
    <property type="match status" value="1"/>
</dbReference>
<dbReference type="Pfam" id="PF07645">
    <property type="entry name" value="EGF_CA"/>
    <property type="match status" value="1"/>
</dbReference>
<dbReference type="InterPro" id="IPR001881">
    <property type="entry name" value="EGF-like_Ca-bd_dom"/>
</dbReference>
<keyword evidence="5" id="KW-1133">Transmembrane helix</keyword>
<feature type="compositionally biased region" description="Polar residues" evidence="4">
    <location>
        <begin position="892"/>
        <end position="907"/>
    </location>
</feature>
<feature type="compositionally biased region" description="Basic and acidic residues" evidence="4">
    <location>
        <begin position="1244"/>
        <end position="1254"/>
    </location>
</feature>
<dbReference type="Proteomes" id="UP000749559">
    <property type="component" value="Unassembled WGS sequence"/>
</dbReference>
<dbReference type="GO" id="GO:0005509">
    <property type="term" value="F:calcium ion binding"/>
    <property type="evidence" value="ECO:0007669"/>
    <property type="project" value="InterPro"/>
</dbReference>
<dbReference type="CDD" id="cd00054">
    <property type="entry name" value="EGF_CA"/>
    <property type="match status" value="1"/>
</dbReference>
<dbReference type="PROSITE" id="PS00010">
    <property type="entry name" value="ASX_HYDROXYL"/>
    <property type="match status" value="1"/>
</dbReference>
<dbReference type="EMBL" id="CAIIXF020000009">
    <property type="protein sequence ID" value="CAH1793425.1"/>
    <property type="molecule type" value="Genomic_DNA"/>
</dbReference>
<evidence type="ECO:0000256" key="1">
    <source>
        <dbReference type="ARBA" id="ARBA00022536"/>
    </source>
</evidence>
<dbReference type="InterPro" id="IPR000742">
    <property type="entry name" value="EGF"/>
</dbReference>
<reference evidence="6" key="1">
    <citation type="submission" date="2022-03" db="EMBL/GenBank/DDBJ databases">
        <authorList>
            <person name="Martin C."/>
        </authorList>
    </citation>
    <scope>NUCLEOTIDE SEQUENCE</scope>
</reference>
<feature type="region of interest" description="Disordered" evidence="4">
    <location>
        <begin position="1233"/>
        <end position="1254"/>
    </location>
</feature>
<dbReference type="InterPro" id="IPR000152">
    <property type="entry name" value="EGF-type_Asp/Asn_hydroxyl_site"/>
</dbReference>
<evidence type="ECO:0000313" key="6">
    <source>
        <dbReference type="EMBL" id="CAH1793425.1"/>
    </source>
</evidence>
<proteinExistence type="predicted"/>
<evidence type="ECO:0000256" key="5">
    <source>
        <dbReference type="SAM" id="Phobius"/>
    </source>
</evidence>
<gene>
    <name evidence="6" type="ORF">OFUS_LOCUS18274</name>
</gene>
<dbReference type="InterPro" id="IPR018097">
    <property type="entry name" value="EGF_Ca-bd_CS"/>
</dbReference>
<dbReference type="Gene3D" id="2.10.25.10">
    <property type="entry name" value="Laminin"/>
    <property type="match status" value="1"/>
</dbReference>
<dbReference type="SMART" id="SM00179">
    <property type="entry name" value="EGF_CA"/>
    <property type="match status" value="1"/>
</dbReference>
<feature type="compositionally biased region" description="Low complexity" evidence="4">
    <location>
        <begin position="853"/>
        <end position="868"/>
    </location>
</feature>
<feature type="transmembrane region" description="Helical" evidence="5">
    <location>
        <begin position="1171"/>
        <end position="1198"/>
    </location>
</feature>
<comment type="caution">
    <text evidence="3">Lacks conserved residue(s) required for the propagation of feature annotation.</text>
</comment>
<sequence length="1254" mass="138188">MGCVRSGCGVYWDKKQMAGLGYYVVGLSVDSMLTPKGIGYYDGEIFNWHAEKVGTSESEITKVDATTPAFVITREKATTSESEITKVDATTPDFVITREEATTSESEITKVDVTTPAFVITREEATTSESEITKVDATTPDFVITREETTASESEITKRDVTTPAFVITLEEATTSESEITKVDATTPDFVITREEATTNESEITKRGATTPAFVITREEATTSESEITKVDATTPDFVITREEATTNESEITKVDATTPDFVITREETTASESEITKRDVTTTASVITREEVTTSESEITTEKVSTSESDIILGEVTITESDIILGEVTTGVTTTESVISTEEATEIESEITRGKVTSTKSEIITGKATTTESVISSELVTTSESEITTGEDLSGDFSSCETLHITYDTSRSMPQRPLFGLYLRSNTTFDGRPVYMLEETTLNRYNVTLYHTTTAMTNEWVISETAGQREHVLIRIFDDAMFPEFVQKDALSKGFFNDEWMDIPSLQFNCFKEKTPCKTIYLDSQDWTPGGVTPSDTYIFGIWTLDTTQKFNNRVVYRHERLDNDLYLFRVQPLSWVMQIGSPKSTDLNSSIAPLAISNDSSIYPEDITAPIAMLDSSGKHTWTIDTFACFSVENTCDALNVSSTSQNCQDEEFVGIYDKSGETHSRPYYRKIDDPKYFLGFSFVQESIPIWSFIFTNLFVGYIYEFTPDPLKIRKKSLTMECIDNPKLTTVLDITTEATANADIKTRSAITTQLDVETKDSTTTTSAVSTESGFEIGAVKTIEHSDAIDENLTTEPHIITESGLKIVSDNTIEVAIDPDYTTESTLAINTDATTEDATTIKLDATTEEETSNSAATAKDATTAKPDTTTEDTTTKSDATTEDAKTARPDATTSQPDATTTEDATITMPNVITHAINARTDVMTTIKHEGILEDAATTKAVVTNETMRLSTGPADTTSTESSISNKRNNVTACYNKCSKGMVQNMNGECVVGKTFQIEITFSLRWDDRLVKPSQMYIQMESDILCSAERGFTPMITMTIGLNLTNLSPGSIIANLTVTAAPINESMADYNVTLKDIVHAFDARRASGGKENLPYTPDSITGASAMYPYLCMKDYNECADQEDLAMRCDEAARCINTIGSFECVCPVGTIDVSPDPTFTGRKCSYSETDSGVYIILAVVSLAAVTVVCIIVCSSLIYLKRKRSRLERKFIKYFNRDTTRRMPMSRLPMAYNDIQGLGDHGSQSRRQEGVYGNRE</sequence>
<organism evidence="6 7">
    <name type="scientific">Owenia fusiformis</name>
    <name type="common">Polychaete worm</name>
    <dbReference type="NCBI Taxonomy" id="6347"/>
    <lineage>
        <taxon>Eukaryota</taxon>
        <taxon>Metazoa</taxon>
        <taxon>Spiralia</taxon>
        <taxon>Lophotrochozoa</taxon>
        <taxon>Annelida</taxon>
        <taxon>Polychaeta</taxon>
        <taxon>Sedentaria</taxon>
        <taxon>Canalipalpata</taxon>
        <taxon>Sabellida</taxon>
        <taxon>Oweniida</taxon>
        <taxon>Oweniidae</taxon>
        <taxon>Owenia</taxon>
    </lineage>
</organism>
<keyword evidence="2" id="KW-1015">Disulfide bond</keyword>
<evidence type="ECO:0000313" key="7">
    <source>
        <dbReference type="Proteomes" id="UP000749559"/>
    </source>
</evidence>
<feature type="region of interest" description="Disordered" evidence="4">
    <location>
        <begin position="843"/>
        <end position="907"/>
    </location>
</feature>
<keyword evidence="5" id="KW-0812">Transmembrane</keyword>
<dbReference type="OrthoDB" id="6143938at2759"/>
<protein>
    <submittedName>
        <fullName evidence="6">Uncharacterized protein</fullName>
    </submittedName>
</protein>
<dbReference type="AlphaFoldDB" id="A0A8J1UPW0"/>
<name>A0A8J1UPW0_OWEFU</name>
<evidence type="ECO:0000256" key="2">
    <source>
        <dbReference type="ARBA" id="ARBA00023157"/>
    </source>
</evidence>
<comment type="caution">
    <text evidence="6">The sequence shown here is derived from an EMBL/GenBank/DDBJ whole genome shotgun (WGS) entry which is preliminary data.</text>
</comment>
<keyword evidence="1 3" id="KW-0245">EGF-like domain</keyword>
<evidence type="ECO:0000256" key="3">
    <source>
        <dbReference type="PROSITE-ProRule" id="PRU00076"/>
    </source>
</evidence>
<dbReference type="InterPro" id="IPR049883">
    <property type="entry name" value="NOTCH1_EGF-like"/>
</dbReference>
<evidence type="ECO:0000256" key="4">
    <source>
        <dbReference type="SAM" id="MobiDB-lite"/>
    </source>
</evidence>
<keyword evidence="5" id="KW-0472">Membrane</keyword>